<keyword evidence="4" id="KW-0067">ATP-binding</keyword>
<protein>
    <submittedName>
        <fullName evidence="8">Putative disease resistance protein RGA4</fullName>
    </submittedName>
</protein>
<name>A0A438FXC3_VITVI</name>
<evidence type="ECO:0000256" key="1">
    <source>
        <dbReference type="ARBA" id="ARBA00022737"/>
    </source>
</evidence>
<dbReference type="InterPro" id="IPR002182">
    <property type="entry name" value="NB-ARC"/>
</dbReference>
<dbReference type="GO" id="GO:0006952">
    <property type="term" value="P:defense response"/>
    <property type="evidence" value="ECO:0007669"/>
    <property type="project" value="UniProtKB-KW"/>
</dbReference>
<keyword evidence="1" id="KW-0677">Repeat</keyword>
<dbReference type="GO" id="GO:0005524">
    <property type="term" value="F:ATP binding"/>
    <property type="evidence" value="ECO:0007669"/>
    <property type="project" value="UniProtKB-KW"/>
</dbReference>
<dbReference type="InterPro" id="IPR041118">
    <property type="entry name" value="Rx_N"/>
</dbReference>
<feature type="domain" description="Disease resistance N-terminal" evidence="7">
    <location>
        <begin position="9"/>
        <end position="98"/>
    </location>
</feature>
<organism evidence="8 9">
    <name type="scientific">Vitis vinifera</name>
    <name type="common">Grape</name>
    <dbReference type="NCBI Taxonomy" id="29760"/>
    <lineage>
        <taxon>Eukaryota</taxon>
        <taxon>Viridiplantae</taxon>
        <taxon>Streptophyta</taxon>
        <taxon>Embryophyta</taxon>
        <taxon>Tracheophyta</taxon>
        <taxon>Spermatophyta</taxon>
        <taxon>Magnoliopsida</taxon>
        <taxon>eudicotyledons</taxon>
        <taxon>Gunneridae</taxon>
        <taxon>Pentapetalae</taxon>
        <taxon>rosids</taxon>
        <taxon>Vitales</taxon>
        <taxon>Vitaceae</taxon>
        <taxon>Viteae</taxon>
        <taxon>Vitis</taxon>
    </lineage>
</organism>
<accession>A0A438FXC3</accession>
<dbReference type="Gene3D" id="3.40.50.300">
    <property type="entry name" value="P-loop containing nucleotide triphosphate hydrolases"/>
    <property type="match status" value="1"/>
</dbReference>
<dbReference type="Pfam" id="PF00931">
    <property type="entry name" value="NB-ARC"/>
    <property type="match status" value="1"/>
</dbReference>
<evidence type="ECO:0000256" key="2">
    <source>
        <dbReference type="ARBA" id="ARBA00022741"/>
    </source>
</evidence>
<comment type="caution">
    <text evidence="8">The sequence shown here is derived from an EMBL/GenBank/DDBJ whole genome shotgun (WGS) entry which is preliminary data.</text>
</comment>
<keyword evidence="2" id="KW-0547">Nucleotide-binding</keyword>
<keyword evidence="5" id="KW-0175">Coiled coil</keyword>
<dbReference type="PANTHER" id="PTHR36766:SF40">
    <property type="entry name" value="DISEASE RESISTANCE PROTEIN RGA3"/>
    <property type="match status" value="1"/>
</dbReference>
<evidence type="ECO:0000313" key="8">
    <source>
        <dbReference type="EMBL" id="RVW64607.1"/>
    </source>
</evidence>
<evidence type="ECO:0000256" key="4">
    <source>
        <dbReference type="ARBA" id="ARBA00022840"/>
    </source>
</evidence>
<proteinExistence type="predicted"/>
<dbReference type="PANTHER" id="PTHR36766">
    <property type="entry name" value="PLANT BROAD-SPECTRUM MILDEW RESISTANCE PROTEIN RPW8"/>
    <property type="match status" value="1"/>
</dbReference>
<dbReference type="EMBL" id="QGNW01000718">
    <property type="protein sequence ID" value="RVW64607.1"/>
    <property type="molecule type" value="Genomic_DNA"/>
</dbReference>
<dbReference type="Gene3D" id="1.20.5.4130">
    <property type="match status" value="1"/>
</dbReference>
<evidence type="ECO:0000259" key="7">
    <source>
        <dbReference type="Pfam" id="PF18052"/>
    </source>
</evidence>
<dbReference type="SUPFAM" id="SSF52540">
    <property type="entry name" value="P-loop containing nucleoside triphosphate hydrolases"/>
    <property type="match status" value="1"/>
</dbReference>
<sequence length="287" mass="32695">MADQIPFGVVDHILIKSGSLAVQEIRSMYGVPKELTKLCGKLGTIKAVLLDAEEKQQQNNHAVKDWVRRLKGVVYDADDLLDDYATHYLQRGGLARQVSDFFSSENQVAFRLYLSHRLKDIKERIDDIAKDIPMLNLIPRDIVLHTRAENSWRDTHSFVLTSEIVGREEKKEEIIGKLLSSDGEENLSVVAIVGIGGLGKTTLAQLVYNDGRVKEHFEPKIWACISDDSGDGFDVNMWIKKVLKSMNVRFEESLEDMKNKLHEKISQKRYLLVLDDVWNQILKNGMT</sequence>
<gene>
    <name evidence="8" type="primary">RGA4_7</name>
    <name evidence="8" type="ORF">CK203_048507</name>
</gene>
<dbReference type="PRINTS" id="PR00364">
    <property type="entry name" value="DISEASERSIST"/>
</dbReference>
<dbReference type="GO" id="GO:0043531">
    <property type="term" value="F:ADP binding"/>
    <property type="evidence" value="ECO:0007669"/>
    <property type="project" value="InterPro"/>
</dbReference>
<evidence type="ECO:0000259" key="6">
    <source>
        <dbReference type="Pfam" id="PF00931"/>
    </source>
</evidence>
<feature type="coiled-coil region" evidence="5">
    <location>
        <begin position="240"/>
        <end position="267"/>
    </location>
</feature>
<reference evidence="8 9" key="1">
    <citation type="journal article" date="2018" name="PLoS Genet.">
        <title>Population sequencing reveals clonal diversity and ancestral inbreeding in the grapevine cultivar Chardonnay.</title>
        <authorList>
            <person name="Roach M.J."/>
            <person name="Johnson D.L."/>
            <person name="Bohlmann J."/>
            <person name="van Vuuren H.J."/>
            <person name="Jones S.J."/>
            <person name="Pretorius I.S."/>
            <person name="Schmidt S.A."/>
            <person name="Borneman A.R."/>
        </authorList>
    </citation>
    <scope>NUCLEOTIDE SEQUENCE [LARGE SCALE GENOMIC DNA]</scope>
    <source>
        <strain evidence="9">cv. Chardonnay</strain>
        <tissue evidence="8">Leaf</tissue>
    </source>
</reference>
<dbReference type="AlphaFoldDB" id="A0A438FXC3"/>
<feature type="domain" description="NB-ARC" evidence="6">
    <location>
        <begin position="168"/>
        <end position="280"/>
    </location>
</feature>
<evidence type="ECO:0000256" key="3">
    <source>
        <dbReference type="ARBA" id="ARBA00022821"/>
    </source>
</evidence>
<dbReference type="InterPro" id="IPR027417">
    <property type="entry name" value="P-loop_NTPase"/>
</dbReference>
<evidence type="ECO:0000313" key="9">
    <source>
        <dbReference type="Proteomes" id="UP000288805"/>
    </source>
</evidence>
<dbReference type="Proteomes" id="UP000288805">
    <property type="component" value="Unassembled WGS sequence"/>
</dbReference>
<evidence type="ECO:0000256" key="5">
    <source>
        <dbReference type="SAM" id="Coils"/>
    </source>
</evidence>
<keyword evidence="3" id="KW-0611">Plant defense</keyword>
<dbReference type="Pfam" id="PF18052">
    <property type="entry name" value="Rx_N"/>
    <property type="match status" value="1"/>
</dbReference>